<evidence type="ECO:0000313" key="2">
    <source>
        <dbReference type="EMBL" id="CAA9550946.1"/>
    </source>
</evidence>
<keyword evidence="2" id="KW-0560">Oxidoreductase</keyword>
<dbReference type="PANTHER" id="PTHR42879">
    <property type="entry name" value="3-OXOACYL-(ACYL-CARRIER-PROTEIN) REDUCTASE"/>
    <property type="match status" value="1"/>
</dbReference>
<dbReference type="InterPro" id="IPR002347">
    <property type="entry name" value="SDR_fam"/>
</dbReference>
<dbReference type="Pfam" id="PF13561">
    <property type="entry name" value="adh_short_C2"/>
    <property type="match status" value="1"/>
</dbReference>
<dbReference type="GO" id="GO:0004316">
    <property type="term" value="F:3-oxoacyl-[acyl-carrier-protein] reductase (NADPH) activity"/>
    <property type="evidence" value="ECO:0007669"/>
    <property type="project" value="UniProtKB-EC"/>
</dbReference>
<dbReference type="Gene3D" id="3.40.50.720">
    <property type="entry name" value="NAD(P)-binding Rossmann-like Domain"/>
    <property type="match status" value="1"/>
</dbReference>
<dbReference type="InterPro" id="IPR050259">
    <property type="entry name" value="SDR"/>
</dbReference>
<protein>
    <submittedName>
        <fullName evidence="2">3-oxoacyl-[acyl-carrier protein] reductase</fullName>
        <ecNumber evidence="2">1.1.1.100</ecNumber>
    </submittedName>
</protein>
<dbReference type="EC" id="1.1.1.100" evidence="2"/>
<proteinExistence type="inferred from homology"/>
<evidence type="ECO:0000256" key="1">
    <source>
        <dbReference type="ARBA" id="ARBA00006484"/>
    </source>
</evidence>
<dbReference type="PANTHER" id="PTHR42879:SF6">
    <property type="entry name" value="NADPH-DEPENDENT REDUCTASE BACG"/>
    <property type="match status" value="1"/>
</dbReference>
<dbReference type="SUPFAM" id="SSF51735">
    <property type="entry name" value="NAD(P)-binding Rossmann-fold domains"/>
    <property type="match status" value="1"/>
</dbReference>
<gene>
    <name evidence="2" type="ORF">AVDCRST_MAG70-918</name>
</gene>
<dbReference type="PRINTS" id="PR00080">
    <property type="entry name" value="SDRFAMILY"/>
</dbReference>
<dbReference type="InterPro" id="IPR036291">
    <property type="entry name" value="NAD(P)-bd_dom_sf"/>
</dbReference>
<comment type="similarity">
    <text evidence="1">Belongs to the short-chain dehydrogenases/reductases (SDR) family.</text>
</comment>
<dbReference type="CDD" id="cd05344">
    <property type="entry name" value="BKR_like_SDR_like"/>
    <property type="match status" value="1"/>
</dbReference>
<dbReference type="EMBL" id="CADCWH010000141">
    <property type="protein sequence ID" value="CAA9550946.1"/>
    <property type="molecule type" value="Genomic_DNA"/>
</dbReference>
<dbReference type="PRINTS" id="PR00081">
    <property type="entry name" value="GDHRDH"/>
</dbReference>
<name>A0A6J4UJ30_9BACT</name>
<reference evidence="2" key="1">
    <citation type="submission" date="2020-02" db="EMBL/GenBank/DDBJ databases">
        <authorList>
            <person name="Meier V. D."/>
        </authorList>
    </citation>
    <scope>NUCLEOTIDE SEQUENCE</scope>
    <source>
        <strain evidence="2">AVDCRST_MAG70</strain>
    </source>
</reference>
<organism evidence="2">
    <name type="scientific">uncultured Thermomicrobiales bacterium</name>
    <dbReference type="NCBI Taxonomy" id="1645740"/>
    <lineage>
        <taxon>Bacteria</taxon>
        <taxon>Pseudomonadati</taxon>
        <taxon>Thermomicrobiota</taxon>
        <taxon>Thermomicrobia</taxon>
        <taxon>Thermomicrobiales</taxon>
        <taxon>environmental samples</taxon>
    </lineage>
</organism>
<sequence>MDLGLAGKVAVVAASSKGLGRAVATRLAMEGALVTVNGRDADTLEATAAAIRDETGGDVITIPGDMTDPAAIERLVVETVRRRGGLDLLVCNAGGPPKGTSADFPDDAAWQDALELNFMSTLRLSRAALPHLVARGGGSITNIVSTTVKQPIPDLILSNTSRTAVIGFAKSIALEYAPRGVRVNNVLPGSTMTDRITSLAAGRAQQSGRTVEEILAEDAKSIPMGRIGTPEEFANVVTFFASPAASYVTGVTVQVDGGTVRGLL</sequence>
<dbReference type="AlphaFoldDB" id="A0A6J4UJ30"/>
<dbReference type="FunFam" id="3.40.50.720:FF:000084">
    <property type="entry name" value="Short-chain dehydrogenase reductase"/>
    <property type="match status" value="1"/>
</dbReference>
<accession>A0A6J4UJ30</accession>